<evidence type="ECO:0000259" key="3">
    <source>
        <dbReference type="PROSITE" id="PS50076"/>
    </source>
</evidence>
<dbReference type="InterPro" id="IPR001623">
    <property type="entry name" value="DnaJ_domain"/>
</dbReference>
<sequence length="443" mass="51956">MAPSQATEDYYKFLGIPQSAGKDAIRASYRKLALKYHPDRNPNNPQATAQFQLVRSGLTVNVTATTNADRMYPFQLEAAYSTLFDPERRRIYDLQYDSIKRTSATPDTSKNPPPPQADSSDHLYKLQIDKLDAAIQQLRNREDELAGQLSKARKECNESQMSLDRLQAVADMDAKEEANRNSWYGYFFSKQQSEEEKQARQRRMVDNRAARTVREAELNRLKTRVNTTQSLLDDLRRQILAKVMEKHRLQGQESKRQEAIRLAELRRQQAMQKEREERAREEADRRRREEQAERMRKAQEAEREWRAEEAERRRAQEAERIRRAQEARKHKEDLEEFFRQFQEDLPKNFNTGETHQGARQTKTSSERTQRGTGSRTGNSAPGRSAKAPEDRKSSCLHRSWWEKEEGRHECERCLDTTRRFAFRCPSCCMVACAGCRDILKRRF</sequence>
<dbReference type="GeneID" id="300577056"/>
<dbReference type="PANTHER" id="PTHR44157:SF1">
    <property type="entry name" value="DNAJ HOMOLOG SUBFAMILY C MEMBER 11"/>
    <property type="match status" value="1"/>
</dbReference>
<evidence type="ECO:0000313" key="4">
    <source>
        <dbReference type="EMBL" id="TFB02792.1"/>
    </source>
</evidence>
<accession>A0ABY2H5K6</accession>
<dbReference type="PROSITE" id="PS50076">
    <property type="entry name" value="DNAJ_2"/>
    <property type="match status" value="1"/>
</dbReference>
<dbReference type="Pfam" id="PF00226">
    <property type="entry name" value="DnaJ"/>
    <property type="match status" value="1"/>
</dbReference>
<proteinExistence type="predicted"/>
<dbReference type="InterPro" id="IPR036869">
    <property type="entry name" value="J_dom_sf"/>
</dbReference>
<dbReference type="RefSeq" id="XP_073558993.1">
    <property type="nucleotide sequence ID" value="XM_073702606.1"/>
</dbReference>
<protein>
    <submittedName>
        <fullName evidence="4">DnaJ-like protein subfamily B member 11</fullName>
    </submittedName>
</protein>
<dbReference type="CDD" id="cd06257">
    <property type="entry name" value="DnaJ"/>
    <property type="match status" value="1"/>
</dbReference>
<organism evidence="4 5">
    <name type="scientific">Trichoderma ghanense</name>
    <dbReference type="NCBI Taxonomy" id="65468"/>
    <lineage>
        <taxon>Eukaryota</taxon>
        <taxon>Fungi</taxon>
        <taxon>Dikarya</taxon>
        <taxon>Ascomycota</taxon>
        <taxon>Pezizomycotina</taxon>
        <taxon>Sordariomycetes</taxon>
        <taxon>Hypocreomycetidae</taxon>
        <taxon>Hypocreales</taxon>
        <taxon>Hypocreaceae</taxon>
        <taxon>Trichoderma</taxon>
    </lineage>
</organism>
<dbReference type="Gene3D" id="1.10.287.110">
    <property type="entry name" value="DnaJ domain"/>
    <property type="match status" value="1"/>
</dbReference>
<evidence type="ECO:0000313" key="5">
    <source>
        <dbReference type="Proteomes" id="UP001642720"/>
    </source>
</evidence>
<evidence type="ECO:0000256" key="2">
    <source>
        <dbReference type="SAM" id="MobiDB-lite"/>
    </source>
</evidence>
<dbReference type="SUPFAM" id="SSF46565">
    <property type="entry name" value="Chaperone J-domain"/>
    <property type="match status" value="1"/>
</dbReference>
<dbReference type="SMART" id="SM00271">
    <property type="entry name" value="DnaJ"/>
    <property type="match status" value="1"/>
</dbReference>
<feature type="coiled-coil region" evidence="1">
    <location>
        <begin position="128"/>
        <end position="169"/>
    </location>
</feature>
<dbReference type="PANTHER" id="PTHR44157">
    <property type="entry name" value="DNAJ HOMOLOG SUBFAMILY C MEMBER 11"/>
    <property type="match status" value="1"/>
</dbReference>
<dbReference type="InterPro" id="IPR052243">
    <property type="entry name" value="Mito_inner_membrane_organizer"/>
</dbReference>
<feature type="domain" description="J" evidence="3">
    <location>
        <begin position="9"/>
        <end position="96"/>
    </location>
</feature>
<dbReference type="PRINTS" id="PR00625">
    <property type="entry name" value="JDOMAIN"/>
</dbReference>
<feature type="compositionally biased region" description="Polar residues" evidence="2">
    <location>
        <begin position="348"/>
        <end position="363"/>
    </location>
</feature>
<feature type="region of interest" description="Disordered" evidence="2">
    <location>
        <begin position="271"/>
        <end position="293"/>
    </location>
</feature>
<evidence type="ECO:0000256" key="1">
    <source>
        <dbReference type="SAM" id="Coils"/>
    </source>
</evidence>
<comment type="caution">
    <text evidence="4">The sequence shown here is derived from an EMBL/GenBank/DDBJ whole genome shotgun (WGS) entry which is preliminary data.</text>
</comment>
<keyword evidence="5" id="KW-1185">Reference proteome</keyword>
<feature type="region of interest" description="Disordered" evidence="2">
    <location>
        <begin position="343"/>
        <end position="391"/>
    </location>
</feature>
<feature type="compositionally biased region" description="Polar residues" evidence="2">
    <location>
        <begin position="370"/>
        <end position="381"/>
    </location>
</feature>
<name>A0ABY2H5K6_9HYPO</name>
<reference evidence="4 5" key="1">
    <citation type="submission" date="2018-01" db="EMBL/GenBank/DDBJ databases">
        <title>Genome characterization of the sugarcane-associated fungus Trichoderma ghanense CCMA-1212 and their application in lignocelulose bioconversion.</title>
        <authorList>
            <person name="Steindorff A.S."/>
            <person name="Mendes T.D."/>
            <person name="Vilela E.S.D."/>
            <person name="Rodrigues D.S."/>
            <person name="Formighieri E.F."/>
            <person name="Melo I.S."/>
            <person name="Favaro L.C.L."/>
        </authorList>
    </citation>
    <scope>NUCLEOTIDE SEQUENCE [LARGE SCALE GENOMIC DNA]</scope>
    <source>
        <strain evidence="4 5">CCMA-1212</strain>
    </source>
</reference>
<gene>
    <name evidence="4" type="ORF">CCMA1212_005343</name>
</gene>
<dbReference type="Proteomes" id="UP001642720">
    <property type="component" value="Unassembled WGS sequence"/>
</dbReference>
<keyword evidence="1" id="KW-0175">Coiled coil</keyword>
<dbReference type="EMBL" id="PPTA01000006">
    <property type="protein sequence ID" value="TFB02792.1"/>
    <property type="molecule type" value="Genomic_DNA"/>
</dbReference>